<protein>
    <submittedName>
        <fullName evidence="1">Uncharacterized protein</fullName>
    </submittedName>
</protein>
<gene>
    <name evidence="1" type="ORF">BN2476_70053</name>
</gene>
<sequence>MRLGRPRAEGVGPCLIGAGHPDVDILPRKEAEICAVLELDREDDRAVRRSLAGDDPSAVGRRAGTRDIGVRGDLDHAVGTWAHLAGENLAGARLLRAKRIFHAVAQNVLAGLADRLAGATHTITAIEWNIDLGANGGIGDALALLALDETGHSVLKTEGYLMGHGVSSRAARTYRSASGMPGLDGARSNCVTRKRPVGLMTPI</sequence>
<organism evidence="1 2">
    <name type="scientific">Paraburkholderia piptadeniae</name>
    <dbReference type="NCBI Taxonomy" id="1701573"/>
    <lineage>
        <taxon>Bacteria</taxon>
        <taxon>Pseudomonadati</taxon>
        <taxon>Pseudomonadota</taxon>
        <taxon>Betaproteobacteria</taxon>
        <taxon>Burkholderiales</taxon>
        <taxon>Burkholderiaceae</taxon>
        <taxon>Paraburkholderia</taxon>
    </lineage>
</organism>
<reference evidence="1" key="1">
    <citation type="submission" date="2016-12" db="EMBL/GenBank/DDBJ databases">
        <authorList>
            <person name="Moulin L."/>
        </authorList>
    </citation>
    <scope>NUCLEOTIDE SEQUENCE [LARGE SCALE GENOMIC DNA]</scope>
    <source>
        <strain evidence="1">STM 7183</strain>
    </source>
</reference>
<proteinExistence type="predicted"/>
<keyword evidence="2" id="KW-1185">Reference proteome</keyword>
<evidence type="ECO:0000313" key="2">
    <source>
        <dbReference type="Proteomes" id="UP000195569"/>
    </source>
</evidence>
<comment type="caution">
    <text evidence="1">The sequence shown here is derived from an EMBL/GenBank/DDBJ whole genome shotgun (WGS) entry which is preliminary data.</text>
</comment>
<dbReference type="AlphaFoldDB" id="A0A1N7RLB7"/>
<name>A0A1N7RLB7_9BURK</name>
<accession>A0A1N7RLB7</accession>
<evidence type="ECO:0000313" key="1">
    <source>
        <dbReference type="EMBL" id="SIT35900.1"/>
    </source>
</evidence>
<dbReference type="Proteomes" id="UP000195569">
    <property type="component" value="Unassembled WGS sequence"/>
</dbReference>
<dbReference type="EMBL" id="CYGY02000007">
    <property type="protein sequence ID" value="SIT35900.1"/>
    <property type="molecule type" value="Genomic_DNA"/>
</dbReference>